<comment type="caution">
    <text evidence="2">The sequence shown here is derived from an EMBL/GenBank/DDBJ whole genome shotgun (WGS) entry which is preliminary data.</text>
</comment>
<feature type="transmembrane region" description="Helical" evidence="1">
    <location>
        <begin position="197"/>
        <end position="216"/>
    </location>
</feature>
<reference evidence="2 3" key="1">
    <citation type="journal article" date="2015" name="Nature">
        <title>rRNA introns, odd ribosomes, and small enigmatic genomes across a large radiation of phyla.</title>
        <authorList>
            <person name="Brown C.T."/>
            <person name="Hug L.A."/>
            <person name="Thomas B.C."/>
            <person name="Sharon I."/>
            <person name="Castelle C.J."/>
            <person name="Singh A."/>
            <person name="Wilkins M.J."/>
            <person name="Williams K.H."/>
            <person name="Banfield J.F."/>
        </authorList>
    </citation>
    <scope>NUCLEOTIDE SEQUENCE [LARGE SCALE GENOMIC DNA]</scope>
</reference>
<organism evidence="2 3">
    <name type="scientific">Candidatus Kaiserbacteria bacterium GW2011_GWC2_49_12</name>
    <dbReference type="NCBI Taxonomy" id="1618675"/>
    <lineage>
        <taxon>Bacteria</taxon>
        <taxon>Candidatus Kaiseribacteriota</taxon>
    </lineage>
</organism>
<dbReference type="AlphaFoldDB" id="A0A0G1VNV9"/>
<feature type="transmembrane region" description="Helical" evidence="1">
    <location>
        <begin position="141"/>
        <end position="158"/>
    </location>
</feature>
<keyword evidence="1" id="KW-0472">Membrane</keyword>
<accession>A0A0G1VNV9</accession>
<feature type="transmembrane region" description="Helical" evidence="1">
    <location>
        <begin position="165"/>
        <end position="185"/>
    </location>
</feature>
<feature type="transmembrane region" description="Helical" evidence="1">
    <location>
        <begin position="280"/>
        <end position="298"/>
    </location>
</feature>
<dbReference type="SUPFAM" id="SSF103481">
    <property type="entry name" value="Multidrug resistance efflux transporter EmrE"/>
    <property type="match status" value="1"/>
</dbReference>
<dbReference type="EMBL" id="LCPV01000001">
    <property type="protein sequence ID" value="KKW08133.1"/>
    <property type="molecule type" value="Genomic_DNA"/>
</dbReference>
<dbReference type="Proteomes" id="UP000034589">
    <property type="component" value="Unassembled WGS sequence"/>
</dbReference>
<gene>
    <name evidence="2" type="ORF">UY39_C0001G0013</name>
</gene>
<evidence type="ECO:0000256" key="1">
    <source>
        <dbReference type="SAM" id="Phobius"/>
    </source>
</evidence>
<feature type="transmembrane region" description="Helical" evidence="1">
    <location>
        <begin position="52"/>
        <end position="71"/>
    </location>
</feature>
<protein>
    <recommendedName>
        <fullName evidence="4">EamA domain-containing protein</fullName>
    </recommendedName>
</protein>
<evidence type="ECO:0000313" key="3">
    <source>
        <dbReference type="Proteomes" id="UP000034589"/>
    </source>
</evidence>
<dbReference type="InterPro" id="IPR037185">
    <property type="entry name" value="EmrE-like"/>
</dbReference>
<feature type="transmembrane region" description="Helical" evidence="1">
    <location>
        <begin position="6"/>
        <end position="31"/>
    </location>
</feature>
<keyword evidence="1" id="KW-1133">Transmembrane helix</keyword>
<feature type="transmembrane region" description="Helical" evidence="1">
    <location>
        <begin position="228"/>
        <end position="248"/>
    </location>
</feature>
<name>A0A0G1VNV9_9BACT</name>
<sequence length="299" mass="32859">MPAIPLTIYLAAASRNSATVTGMFGTLLAVFGSACEETANSIGKYEIQKRTASIYTFGFLALLFGTTFLLVEGFVRHNLFFSLASLPTFLPRVALEILQAYVTVRAITISDRGDFGLVKTLTIPLLLLIDIALSYTVAPLQIVGMALIVSPIAFLLYVERRQIKGLRYLLIGAVNAAITISLYKYDISHFNSVEAEQSLIGIALMVYFFIFAYIKAGENPLRFLRKRAFAAQATASGLANVAVSFAYFFAPASIILATLRSSAVLLAILTGRLYFRERHFLIRITLFVFVLVGLILLIL</sequence>
<proteinExistence type="predicted"/>
<keyword evidence="1" id="KW-0812">Transmembrane</keyword>
<evidence type="ECO:0000313" key="2">
    <source>
        <dbReference type="EMBL" id="KKW08133.1"/>
    </source>
</evidence>
<evidence type="ECO:0008006" key="4">
    <source>
        <dbReference type="Google" id="ProtNLM"/>
    </source>
</evidence>